<dbReference type="AlphaFoldDB" id="A0A9N9Y7G3"/>
<proteinExistence type="predicted"/>
<accession>A0A9N9Y7G3</accession>
<organism evidence="2 3">
    <name type="scientific">Clonostachys byssicola</name>
    <dbReference type="NCBI Taxonomy" id="160290"/>
    <lineage>
        <taxon>Eukaryota</taxon>
        <taxon>Fungi</taxon>
        <taxon>Dikarya</taxon>
        <taxon>Ascomycota</taxon>
        <taxon>Pezizomycotina</taxon>
        <taxon>Sordariomycetes</taxon>
        <taxon>Hypocreomycetidae</taxon>
        <taxon>Hypocreales</taxon>
        <taxon>Bionectriaceae</taxon>
        <taxon>Clonostachys</taxon>
    </lineage>
</organism>
<reference evidence="2 3" key="2">
    <citation type="submission" date="2021-10" db="EMBL/GenBank/DDBJ databases">
        <authorList>
            <person name="Piombo E."/>
        </authorList>
    </citation>
    <scope>NUCLEOTIDE SEQUENCE [LARGE SCALE GENOMIC DNA]</scope>
</reference>
<dbReference type="InterPro" id="IPR006680">
    <property type="entry name" value="Amidohydro-rel"/>
</dbReference>
<dbReference type="InterPro" id="IPR032466">
    <property type="entry name" value="Metal_Hydrolase"/>
</dbReference>
<gene>
    <name evidence="2" type="ORF">CBYS24578_00007079</name>
</gene>
<name>A0A9N9Y7G3_9HYPO</name>
<dbReference type="Gene3D" id="3.20.20.140">
    <property type="entry name" value="Metal-dependent hydrolases"/>
    <property type="match status" value="1"/>
</dbReference>
<keyword evidence="3" id="KW-1185">Reference proteome</keyword>
<dbReference type="GO" id="GO:0016787">
    <property type="term" value="F:hydrolase activity"/>
    <property type="evidence" value="ECO:0007669"/>
    <property type="project" value="InterPro"/>
</dbReference>
<evidence type="ECO:0000259" key="1">
    <source>
        <dbReference type="Pfam" id="PF04909"/>
    </source>
</evidence>
<comment type="caution">
    <text evidence="2">The sequence shown here is derived from an EMBL/GenBank/DDBJ whole genome shotgun (WGS) entry which is preliminary data.</text>
</comment>
<evidence type="ECO:0000313" key="2">
    <source>
        <dbReference type="EMBL" id="CAG9990836.1"/>
    </source>
</evidence>
<evidence type="ECO:0000313" key="3">
    <source>
        <dbReference type="Proteomes" id="UP000754883"/>
    </source>
</evidence>
<dbReference type="OrthoDB" id="2135488at2759"/>
<sequence>MASQHTTEVPSGSWDNHIHVFDPSKHPYSPNRSYTPGAAPLADYPKNATGCSNIVVVQATVQGTDPAPLLDTLSLKSPHGGVLRGLAVLDLENVSDGELDRLHAAGVRGVRMHEVSWGFGDQPSDNAVAEKIAYAAQRLNRLGWVIDLYMHPKAWAALAPTIEALPPSTKVVADHWAGFHSGGEESPEFQVFLGLLRRQRVYVKLSAFERQYHGNDMGISSLDNMARAITEAGPNRILFGSDWPNTALASDREGRTREERLTIVEDFRKVPHAEHVARLREWIPDEVVWRKFWIDNPAALFE</sequence>
<dbReference type="Proteomes" id="UP000754883">
    <property type="component" value="Unassembled WGS sequence"/>
</dbReference>
<protein>
    <recommendedName>
        <fullName evidence="1">Amidohydrolase-related domain-containing protein</fullName>
    </recommendedName>
</protein>
<dbReference type="InterPro" id="IPR052358">
    <property type="entry name" value="Aro_Compnd_Degr_Hydrolases"/>
</dbReference>
<dbReference type="PANTHER" id="PTHR35563">
    <property type="entry name" value="BARREL METAL-DEPENDENT HYDROLASE, PUTATIVE (AFU_ORTHOLOGUE AFUA_1G16240)-RELATED"/>
    <property type="match status" value="1"/>
</dbReference>
<reference evidence="3" key="1">
    <citation type="submission" date="2019-06" db="EMBL/GenBank/DDBJ databases">
        <authorList>
            <person name="Broberg M."/>
        </authorList>
    </citation>
    <scope>NUCLEOTIDE SEQUENCE [LARGE SCALE GENOMIC DNA]</scope>
</reference>
<dbReference type="Pfam" id="PF04909">
    <property type="entry name" value="Amidohydro_2"/>
    <property type="match status" value="1"/>
</dbReference>
<feature type="domain" description="Amidohydrolase-related" evidence="1">
    <location>
        <begin position="15"/>
        <end position="301"/>
    </location>
</feature>
<dbReference type="SUPFAM" id="SSF51556">
    <property type="entry name" value="Metallo-dependent hydrolases"/>
    <property type="match status" value="1"/>
</dbReference>
<dbReference type="PANTHER" id="PTHR35563:SF2">
    <property type="entry name" value="BARREL METAL-DEPENDENT HYDROLASE, PUTATIVE (AFU_ORTHOLOGUE AFUA_1G16240)-RELATED"/>
    <property type="match status" value="1"/>
</dbReference>
<dbReference type="EMBL" id="CABFNO020001476">
    <property type="protein sequence ID" value="CAG9990836.1"/>
    <property type="molecule type" value="Genomic_DNA"/>
</dbReference>